<dbReference type="PANTHER" id="PTHR10656">
    <property type="entry name" value="CELL FATE DETERMINING PROTEIN MAB21-RELATED"/>
    <property type="match status" value="1"/>
</dbReference>
<keyword evidence="5" id="KW-1185">Reference proteome</keyword>
<name>A0A8B6DDG8_MYTGA</name>
<organism evidence="4 5">
    <name type="scientific">Mytilus galloprovincialis</name>
    <name type="common">Mediterranean mussel</name>
    <dbReference type="NCBI Taxonomy" id="29158"/>
    <lineage>
        <taxon>Eukaryota</taxon>
        <taxon>Metazoa</taxon>
        <taxon>Spiralia</taxon>
        <taxon>Lophotrochozoa</taxon>
        <taxon>Mollusca</taxon>
        <taxon>Bivalvia</taxon>
        <taxon>Autobranchia</taxon>
        <taxon>Pteriomorphia</taxon>
        <taxon>Mytilida</taxon>
        <taxon>Mytiloidea</taxon>
        <taxon>Mytilidae</taxon>
        <taxon>Mytilinae</taxon>
        <taxon>Mytilus</taxon>
    </lineage>
</organism>
<dbReference type="Gene3D" id="1.10.1410.40">
    <property type="match status" value="1"/>
</dbReference>
<dbReference type="InterPro" id="IPR046903">
    <property type="entry name" value="Mab-21-like_nuc_Trfase"/>
</dbReference>
<dbReference type="InterPro" id="IPR024810">
    <property type="entry name" value="MAB21L/cGLR"/>
</dbReference>
<protein>
    <recommendedName>
        <fullName evidence="6">Mab-21-like HhH/H2TH-like domain-containing protein</fullName>
    </recommendedName>
</protein>
<dbReference type="SMART" id="SM01265">
    <property type="entry name" value="Mab-21"/>
    <property type="match status" value="1"/>
</dbReference>
<dbReference type="AlphaFoldDB" id="A0A8B6DDG8"/>
<reference evidence="4" key="1">
    <citation type="submission" date="2018-11" db="EMBL/GenBank/DDBJ databases">
        <authorList>
            <person name="Alioto T."/>
            <person name="Alioto T."/>
        </authorList>
    </citation>
    <scope>NUCLEOTIDE SEQUENCE</scope>
</reference>
<dbReference type="Pfam" id="PF20266">
    <property type="entry name" value="Mab-21_C"/>
    <property type="match status" value="1"/>
</dbReference>
<dbReference type="Proteomes" id="UP000596742">
    <property type="component" value="Unassembled WGS sequence"/>
</dbReference>
<evidence type="ECO:0000259" key="2">
    <source>
        <dbReference type="Pfam" id="PF03281"/>
    </source>
</evidence>
<dbReference type="EMBL" id="UYJE01003360">
    <property type="protein sequence ID" value="VDI18577.1"/>
    <property type="molecule type" value="Genomic_DNA"/>
</dbReference>
<dbReference type="Pfam" id="PF03281">
    <property type="entry name" value="Mab-21"/>
    <property type="match status" value="1"/>
</dbReference>
<evidence type="ECO:0000256" key="1">
    <source>
        <dbReference type="ARBA" id="ARBA00008307"/>
    </source>
</evidence>
<evidence type="ECO:0000259" key="3">
    <source>
        <dbReference type="Pfam" id="PF20266"/>
    </source>
</evidence>
<feature type="domain" description="Mab-21-like HhH/H2TH-like" evidence="3">
    <location>
        <begin position="246"/>
        <end position="335"/>
    </location>
</feature>
<proteinExistence type="inferred from homology"/>
<comment type="caution">
    <text evidence="4">The sequence shown here is derived from an EMBL/GenBank/DDBJ whole genome shotgun (WGS) entry which is preliminary data.</text>
</comment>
<evidence type="ECO:0000313" key="4">
    <source>
        <dbReference type="EMBL" id="VDI18577.1"/>
    </source>
</evidence>
<dbReference type="OrthoDB" id="5949259at2759"/>
<comment type="similarity">
    <text evidence="1">Belongs to the mab-21 family.</text>
</comment>
<accession>A0A8B6DDG8</accession>
<dbReference type="PANTHER" id="PTHR10656:SF69">
    <property type="entry name" value="MAB-21-LIKE HHH_H2TH-LIKE DOMAIN-CONTAINING PROTEIN"/>
    <property type="match status" value="1"/>
</dbReference>
<feature type="domain" description="Mab-21-like nucleotidyltransferase" evidence="2">
    <location>
        <begin position="168"/>
        <end position="235"/>
    </location>
</feature>
<dbReference type="InterPro" id="IPR046906">
    <property type="entry name" value="Mab-21_HhH/H2TH-like"/>
</dbReference>
<gene>
    <name evidence="4" type="ORF">MGAL_10B084811</name>
</gene>
<evidence type="ECO:0008006" key="6">
    <source>
        <dbReference type="Google" id="ProtNLM"/>
    </source>
</evidence>
<evidence type="ECO:0000313" key="5">
    <source>
        <dbReference type="Proteomes" id="UP000596742"/>
    </source>
</evidence>
<sequence>MYKLMQRQRDDSLRFYKYLCQRIGFEEDVKVRRITSNVCDIGNGRFKQIRSGSNGEGLHLKGSDLDLMRIETKFKVFENKNDIPVQRRFKIPLFMDTEDTQPCFTKLRIECDRTSPFLAERVLYDDHKGVVLSSNMFKQIKLDTYTKTIPNITKIHGPCLTDEFELFDIATCLKCDKWISESEPWIKRPRQKWPSADLISKIISCGVLFVPIGNKCSNNEHIEWRLSFSVAEKFLVFSFNQTQFLCYGLLKIFLKEIVDNVKCLKGLLCSYFIKTLMFWIIEESDPAIWRPDNIIPCFQACLRRLLYCVDYDILLHYFIPENNLFYLRFNVINRKRMCSLLKMSYHQGIHCVFATKTLMDYSKHPGEINQPLSRNARLLNEINHTLSCGIYVVEENMYMLLSTLLHYSRSRMSADIFNFFLSRAHQNVPQTFQILEGSNKEKYPKLKNIISHLLIGIQSDAVSGWMLLASFFYETKNYQASLFVLNYGLLKCTDEKVKLGPSLFQGCLNFNQIYALNMVKNETLMTSLKTLTMNHIFFPARSLIIPIELQLEVQSHMFLINPKPFAHFLGFLCCYHLKDSASCNHFISQLIHDAADTILSSNQESYSVCVSHILICIGIAMQMFGEPSRAKEWLHMASVLDRYNLTSANIRLSDINLHT</sequence>